<feature type="compositionally biased region" description="Basic residues" evidence="1">
    <location>
        <begin position="293"/>
        <end position="307"/>
    </location>
</feature>
<comment type="caution">
    <text evidence="2">The sequence shown here is derived from an EMBL/GenBank/DDBJ whole genome shotgun (WGS) entry which is preliminary data.</text>
</comment>
<sequence>MNPRVEPSPNRRKSRKGPVSVAPRDMGTDAEPGAIPGEEIPEKISHKENIARQVASISPSATLNKDDCSSTLTNGRTPRRSAKNDAEQHKTEFQQPKAKDSLSRKGIEKTTGKRGRKPTDREEVKKGPGGTDSEHESFPESNGEEVHIEQRRQPWRFSRANRYAALLEEAKRQKRDPKKHKGPSHNTSTYTGGFYDNDIWESSEDDEDWSPEKIFGKNESRRLLNSRYSESSSSNTEEQSGEEQGATEDGSEEESREGRAASDSETSGASSTVLEASAKKPKTSKNSVCSKAARQRKKPPGKVKEKR</sequence>
<evidence type="ECO:0000313" key="3">
    <source>
        <dbReference type="Proteomes" id="UP000221165"/>
    </source>
</evidence>
<feature type="compositionally biased region" description="Acidic residues" evidence="1">
    <location>
        <begin position="239"/>
        <end position="255"/>
    </location>
</feature>
<organism evidence="2 3">
    <name type="scientific">Cystoisospora suis</name>
    <dbReference type="NCBI Taxonomy" id="483139"/>
    <lineage>
        <taxon>Eukaryota</taxon>
        <taxon>Sar</taxon>
        <taxon>Alveolata</taxon>
        <taxon>Apicomplexa</taxon>
        <taxon>Conoidasida</taxon>
        <taxon>Coccidia</taxon>
        <taxon>Eucoccidiorida</taxon>
        <taxon>Eimeriorina</taxon>
        <taxon>Sarcocystidae</taxon>
        <taxon>Cystoisospora</taxon>
    </lineage>
</organism>
<feature type="region of interest" description="Disordered" evidence="1">
    <location>
        <begin position="1"/>
        <end position="307"/>
    </location>
</feature>
<dbReference type="Proteomes" id="UP000221165">
    <property type="component" value="Unassembled WGS sequence"/>
</dbReference>
<dbReference type="RefSeq" id="XP_067921754.1">
    <property type="nucleotide sequence ID" value="XM_068066273.1"/>
</dbReference>
<accession>A0A2C6KVK5</accession>
<evidence type="ECO:0000313" key="2">
    <source>
        <dbReference type="EMBL" id="PHJ20063.1"/>
    </source>
</evidence>
<feature type="compositionally biased region" description="Low complexity" evidence="1">
    <location>
        <begin position="223"/>
        <end position="238"/>
    </location>
</feature>
<dbReference type="AlphaFoldDB" id="A0A2C6KVK5"/>
<reference evidence="2 3" key="1">
    <citation type="journal article" date="2017" name="Int. J. Parasitol.">
        <title>The genome of the protozoan parasite Cystoisospora suis and a reverse vaccinology approach to identify vaccine candidates.</title>
        <authorList>
            <person name="Palmieri N."/>
            <person name="Shrestha A."/>
            <person name="Ruttkowski B."/>
            <person name="Beck T."/>
            <person name="Vogl C."/>
            <person name="Tomley F."/>
            <person name="Blake D.P."/>
            <person name="Joachim A."/>
        </authorList>
    </citation>
    <scope>NUCLEOTIDE SEQUENCE [LARGE SCALE GENOMIC DNA]</scope>
    <source>
        <strain evidence="2 3">Wien I</strain>
    </source>
</reference>
<feature type="compositionally biased region" description="Basic and acidic residues" evidence="1">
    <location>
        <begin position="40"/>
        <end position="50"/>
    </location>
</feature>
<name>A0A2C6KVK5_9APIC</name>
<dbReference type="GeneID" id="94429484"/>
<dbReference type="VEuPathDB" id="ToxoDB:CSUI_006108"/>
<proteinExistence type="predicted"/>
<gene>
    <name evidence="2" type="ORF">CSUI_006108</name>
</gene>
<protein>
    <submittedName>
        <fullName evidence="2">Uncharacterized protein</fullName>
    </submittedName>
</protein>
<feature type="compositionally biased region" description="Basic and acidic residues" evidence="1">
    <location>
        <begin position="210"/>
        <end position="222"/>
    </location>
</feature>
<feature type="compositionally biased region" description="Basic and acidic residues" evidence="1">
    <location>
        <begin position="82"/>
        <end position="152"/>
    </location>
</feature>
<feature type="compositionally biased region" description="Acidic residues" evidence="1">
    <location>
        <begin position="198"/>
        <end position="209"/>
    </location>
</feature>
<evidence type="ECO:0000256" key="1">
    <source>
        <dbReference type="SAM" id="MobiDB-lite"/>
    </source>
</evidence>
<keyword evidence="3" id="KW-1185">Reference proteome</keyword>
<feature type="compositionally biased region" description="Polar residues" evidence="1">
    <location>
        <begin position="55"/>
        <end position="76"/>
    </location>
</feature>
<dbReference type="EMBL" id="MIGC01003041">
    <property type="protein sequence ID" value="PHJ20063.1"/>
    <property type="molecule type" value="Genomic_DNA"/>
</dbReference>
<feature type="compositionally biased region" description="Basic residues" evidence="1">
    <location>
        <begin position="172"/>
        <end position="183"/>
    </location>
</feature>